<protein>
    <submittedName>
        <fullName evidence="2">Uncharacterized protein</fullName>
    </submittedName>
</protein>
<feature type="transmembrane region" description="Helical" evidence="1">
    <location>
        <begin position="122"/>
        <end position="140"/>
    </location>
</feature>
<evidence type="ECO:0000313" key="3">
    <source>
        <dbReference type="Proteomes" id="UP001303046"/>
    </source>
</evidence>
<keyword evidence="1" id="KW-1133">Transmembrane helix</keyword>
<comment type="caution">
    <text evidence="2">The sequence shown here is derived from an EMBL/GenBank/DDBJ whole genome shotgun (WGS) entry which is preliminary data.</text>
</comment>
<accession>A0ABR1DD68</accession>
<keyword evidence="1" id="KW-0812">Transmembrane</keyword>
<evidence type="ECO:0000313" key="2">
    <source>
        <dbReference type="EMBL" id="KAK6747840.1"/>
    </source>
</evidence>
<keyword evidence="1" id="KW-0472">Membrane</keyword>
<proteinExistence type="predicted"/>
<reference evidence="2 3" key="1">
    <citation type="submission" date="2023-08" db="EMBL/GenBank/DDBJ databases">
        <title>A Necator americanus chromosomal reference genome.</title>
        <authorList>
            <person name="Ilik V."/>
            <person name="Petrzelkova K.J."/>
            <person name="Pardy F."/>
            <person name="Fuh T."/>
            <person name="Niatou-Singa F.S."/>
            <person name="Gouil Q."/>
            <person name="Baker L."/>
            <person name="Ritchie M.E."/>
            <person name="Jex A.R."/>
            <person name="Gazzola D."/>
            <person name="Li H."/>
            <person name="Toshio Fujiwara R."/>
            <person name="Zhan B."/>
            <person name="Aroian R.V."/>
            <person name="Pafco B."/>
            <person name="Schwarz E.M."/>
        </authorList>
    </citation>
    <scope>NUCLEOTIDE SEQUENCE [LARGE SCALE GENOMIC DNA]</scope>
    <source>
        <strain evidence="2 3">Aroian</strain>
        <tissue evidence="2">Whole animal</tissue>
    </source>
</reference>
<feature type="transmembrane region" description="Helical" evidence="1">
    <location>
        <begin position="30"/>
        <end position="49"/>
    </location>
</feature>
<feature type="transmembrane region" description="Helical" evidence="1">
    <location>
        <begin position="185"/>
        <end position="203"/>
    </location>
</feature>
<dbReference type="Proteomes" id="UP001303046">
    <property type="component" value="Unassembled WGS sequence"/>
</dbReference>
<organism evidence="2 3">
    <name type="scientific">Necator americanus</name>
    <name type="common">Human hookworm</name>
    <dbReference type="NCBI Taxonomy" id="51031"/>
    <lineage>
        <taxon>Eukaryota</taxon>
        <taxon>Metazoa</taxon>
        <taxon>Ecdysozoa</taxon>
        <taxon>Nematoda</taxon>
        <taxon>Chromadorea</taxon>
        <taxon>Rhabditida</taxon>
        <taxon>Rhabditina</taxon>
        <taxon>Rhabditomorpha</taxon>
        <taxon>Strongyloidea</taxon>
        <taxon>Ancylostomatidae</taxon>
        <taxon>Bunostominae</taxon>
        <taxon>Necator</taxon>
    </lineage>
</organism>
<dbReference type="SUPFAM" id="SSF81321">
    <property type="entry name" value="Family A G protein-coupled receptor-like"/>
    <property type="match status" value="1"/>
</dbReference>
<name>A0ABR1DD68_NECAM</name>
<keyword evidence="3" id="KW-1185">Reference proteome</keyword>
<sequence>MHEEDLNETVMESDGPPVLPFLPPTEEPSTLVLVISVVLVGCLTIGICGNASQIVLQIPLGLPSVVLEKLVRVWMFGRLSCHAYYILATAGRVLTPWCIAVLHAFVALFLSPPNRLSRFEGGLSLVALLGMLLLALTYILPEGMTAKLELVRKDEIDSEQYIMLIHTYRCSKYQILPPTEEGMKFGFEFIAPLLLSVVVHVLIRSTMKLNSRLAISRNLDLLISVAPEDVDLQQLLPFFSPTIIWYPLSQLSAALSRYSSSKIEDDRSRSRNPGTASETERAELMGGQVIV</sequence>
<gene>
    <name evidence="2" type="primary">Necator_chrIV.g14104</name>
    <name evidence="2" type="ORF">RB195_000810</name>
</gene>
<dbReference type="EMBL" id="JAVFWL010000004">
    <property type="protein sequence ID" value="KAK6747840.1"/>
    <property type="molecule type" value="Genomic_DNA"/>
</dbReference>
<evidence type="ECO:0000256" key="1">
    <source>
        <dbReference type="SAM" id="Phobius"/>
    </source>
</evidence>
<feature type="transmembrane region" description="Helical" evidence="1">
    <location>
        <begin position="93"/>
        <end position="110"/>
    </location>
</feature>